<dbReference type="Pfam" id="PF00207">
    <property type="entry name" value="A2M"/>
    <property type="match status" value="1"/>
</dbReference>
<keyword evidence="6" id="KW-0391">Immunity</keyword>
<keyword evidence="14" id="KW-0472">Membrane</keyword>
<dbReference type="CDD" id="cd02897">
    <property type="entry name" value="A2M_2"/>
    <property type="match status" value="1"/>
</dbReference>
<organism evidence="18 19">
    <name type="scientific">Parthenolecanium corni</name>
    <dbReference type="NCBI Taxonomy" id="536013"/>
    <lineage>
        <taxon>Eukaryota</taxon>
        <taxon>Metazoa</taxon>
        <taxon>Ecdysozoa</taxon>
        <taxon>Arthropoda</taxon>
        <taxon>Hexapoda</taxon>
        <taxon>Insecta</taxon>
        <taxon>Pterygota</taxon>
        <taxon>Neoptera</taxon>
        <taxon>Paraneoptera</taxon>
        <taxon>Hemiptera</taxon>
        <taxon>Sternorrhyncha</taxon>
        <taxon>Coccoidea</taxon>
        <taxon>Coccidae</taxon>
        <taxon>Parthenolecanium</taxon>
    </lineage>
</organism>
<dbReference type="PANTHER" id="PTHR11412">
    <property type="entry name" value="MACROGLOBULIN / COMPLEMENT"/>
    <property type="match status" value="1"/>
</dbReference>
<dbReference type="SMART" id="SM01359">
    <property type="entry name" value="A2M_N_2"/>
    <property type="match status" value="1"/>
</dbReference>
<evidence type="ECO:0000256" key="8">
    <source>
        <dbReference type="ARBA" id="ARBA00022966"/>
    </source>
</evidence>
<dbReference type="Gene3D" id="2.20.130.20">
    <property type="match status" value="1"/>
</dbReference>
<evidence type="ECO:0000256" key="11">
    <source>
        <dbReference type="ARBA" id="ARBA00057615"/>
    </source>
</evidence>
<dbReference type="InterPro" id="IPR009048">
    <property type="entry name" value="A-macroglobulin_rcpt-bd"/>
</dbReference>
<dbReference type="SUPFAM" id="SSF81296">
    <property type="entry name" value="E set domains"/>
    <property type="match status" value="1"/>
</dbReference>
<dbReference type="Gene3D" id="2.60.40.2950">
    <property type="match status" value="1"/>
</dbReference>
<dbReference type="InterPro" id="IPR013783">
    <property type="entry name" value="Ig-like_fold"/>
</dbReference>
<sequence length="1456" mass="163200">MQNTSEPTFVVVEISGNQDSGGIFKTTDSVSVEPFSTRIVRLEISDISSGSYSLSVRGSGGLNFRNSTNLEYIHKSYSVFVQTDKAIYKPGHVVMFRVLVLNPSLRPVSTSLLNIHVTDGKGNRIKEWRKQSTTHGVFSSELQLSEHPVLGNWNITVSVVDQIFSKSFEVAEYVLPKFEVKINVPTHATFKDSKLVAVIYAKYVYGKPVKGEATVSVNPNIHSGVIQPFLTNPIFKVVTINGKATVEFDITKDLRITDDYERIVQFDVFVEESLTGRRQNNTAQVLLHRHRYRMELVKTREYFKPGLKYTAQIKLLYHDGSPVTDEVNMVKVRQYYSYDEENFKESKHKLSESGIIELQYFPPHNASVLRIEAEYLDLKEALPPIAAAVSPSNTFIQAVLKTHTPKINSLLEVEVTSTRPVEYVNYEIFARGGIITANTFVMPRNSSTATIKVMATQTMAPNAHFIVHFINEVGEVVADELEIELSEILQNYVHAKSDKSELEPGSVSEITLEAKPYSFIGVLGVDQSVLLLRSGNDITQNTVLKELQSYDQTDPEATQAYRELNDERTLKLLPSSFTAEQAFTKSGALVLSNGYVHEFYPGVYYRTNAFDELDDSSISDDHAARKAKMKPNNSSSGEIVTLKPDIGPPVVYRLVTRPPLAGPFAFSNIPTPAWNHPRVFLDHDIADTWLFNNYSVGSEGRAVIRKNIPDSITSWVISAFSIDNLFGLGLLDEPLKMKTFKSFFITLDLPYSVQRGEVVAIQSVVFNYMKSDVIVDVTLENSGEFEFADFSNDIDSPSPTLELFRRRKVTVPSGSGKSVTFVIRPRVLGYIGIKLMANGRIAGDAIEKRLLVKPEGETIYKNKAMFVDLRTQSSFEKKISLNIPKNVIPGSEYIEVSVIGDIIGSSILNIDKLIRMPHGCGEQNMLNFVPSIVALDYLKNTHRLTVSQENRAIKYLESGYQQELAFRRPDGSFSAFGMSDPSGSTWLTAFVAKSFRQASGLITIEESVITDALQWLANHQASNGSFPEVGRVYHAEMQGGSTHELTLTAYTLIAFLENIKIATQFRSTISRSIEYIVRNLYQITEDSYALALCSYALHLADHPEKESAFSALESNAQTEGDLKFWKRKDRDADKNNPWTKVPNSVNIEMTSYALLSYIKRRMYEDAIPVLSWLITQQNSQGGFASTQDTIIAIYALSQLSEIMSPKRVNLIVNVTTDDANHKFTVNEENSMAFQKYEVHPTVRNISISSFGTGFSVIYVSYQYNVNVTGEWPLFNLDPQLTKSSTANHMQLSVCTSFVGGNNSNMAVMEVNLPSGFTVDTDAIPSLLLSYAKTIKKVETKNGETTLVLYFDSLSREEICPTVSAFRTHKVAHQKPVPVVQYDYYDQTRRSRTFYEVPTSNICDICEESDCSNICQGKLKFQKSEKDSNNFSTTSCTSNFILVTIGLTYAYVIKYFM</sequence>
<evidence type="ECO:0000259" key="15">
    <source>
        <dbReference type="SMART" id="SM01359"/>
    </source>
</evidence>
<comment type="subcellular location">
    <subcellularLocation>
        <location evidence="1">Secreted</location>
    </subcellularLocation>
</comment>
<comment type="caution">
    <text evidence="18">The sequence shown here is derived from an EMBL/GenBank/DDBJ whole genome shotgun (WGS) entry which is preliminary data.</text>
</comment>
<keyword evidence="8" id="KW-0882">Thioester bond</keyword>
<dbReference type="Gene3D" id="2.60.120.1540">
    <property type="match status" value="1"/>
</dbReference>
<name>A0AAN9TKN1_9HEMI</name>
<evidence type="ECO:0000313" key="19">
    <source>
        <dbReference type="Proteomes" id="UP001367676"/>
    </source>
</evidence>
<dbReference type="InterPro" id="IPR008930">
    <property type="entry name" value="Terpenoid_cyclase/PrenylTrfase"/>
</dbReference>
<dbReference type="InterPro" id="IPR019742">
    <property type="entry name" value="MacrogloblnA2_CS"/>
</dbReference>
<dbReference type="SMART" id="SM01419">
    <property type="entry name" value="Thiol-ester_cl"/>
    <property type="match status" value="1"/>
</dbReference>
<evidence type="ECO:0000256" key="2">
    <source>
        <dbReference type="ARBA" id="ARBA00010952"/>
    </source>
</evidence>
<comment type="similarity">
    <text evidence="2">Belongs to the protease inhibitor I39 (alpha-2-macroglobulin) family.</text>
</comment>
<dbReference type="Gene3D" id="2.60.40.1940">
    <property type="match status" value="1"/>
</dbReference>
<keyword evidence="5" id="KW-0732">Signal</keyword>
<feature type="transmembrane region" description="Helical" evidence="14">
    <location>
        <begin position="1437"/>
        <end position="1455"/>
    </location>
</feature>
<keyword evidence="14" id="KW-0812">Transmembrane</keyword>
<gene>
    <name evidence="18" type="ORF">V9T40_011527</name>
</gene>
<dbReference type="Pfam" id="PF07703">
    <property type="entry name" value="A2M_BRD"/>
    <property type="match status" value="1"/>
</dbReference>
<dbReference type="Gene3D" id="2.60.40.690">
    <property type="entry name" value="Alpha-macroglobulin, receptor-binding domain"/>
    <property type="match status" value="1"/>
</dbReference>
<evidence type="ECO:0000259" key="16">
    <source>
        <dbReference type="SMART" id="SM01360"/>
    </source>
</evidence>
<evidence type="ECO:0000256" key="1">
    <source>
        <dbReference type="ARBA" id="ARBA00004613"/>
    </source>
</evidence>
<dbReference type="EMBL" id="JBBCAQ010000037">
    <property type="protein sequence ID" value="KAK7574336.1"/>
    <property type="molecule type" value="Genomic_DNA"/>
</dbReference>
<keyword evidence="9" id="KW-1015">Disulfide bond</keyword>
<evidence type="ECO:0000256" key="10">
    <source>
        <dbReference type="ARBA" id="ARBA00023180"/>
    </source>
</evidence>
<dbReference type="GO" id="GO:0005615">
    <property type="term" value="C:extracellular space"/>
    <property type="evidence" value="ECO:0007669"/>
    <property type="project" value="InterPro"/>
</dbReference>
<evidence type="ECO:0000313" key="18">
    <source>
        <dbReference type="EMBL" id="KAK7574336.1"/>
    </source>
</evidence>
<dbReference type="InterPro" id="IPR001599">
    <property type="entry name" value="Macroglobln_a2"/>
</dbReference>
<dbReference type="Pfam" id="PF07678">
    <property type="entry name" value="TED_complement"/>
    <property type="match status" value="1"/>
</dbReference>
<comment type="function">
    <text evidence="11">Binds covalently through a thioester bond to the pathogen surface resulting in pathogen clearance.</text>
</comment>
<keyword evidence="4" id="KW-0646">Protease inhibitor</keyword>
<keyword evidence="19" id="KW-1185">Reference proteome</keyword>
<dbReference type="FunFam" id="2.60.40.1930:FF:000001">
    <property type="entry name" value="CD109 isoform 3"/>
    <property type="match status" value="1"/>
</dbReference>
<dbReference type="InterPro" id="IPR041813">
    <property type="entry name" value="A2M_TED"/>
</dbReference>
<dbReference type="InterPro" id="IPR014756">
    <property type="entry name" value="Ig_E-set"/>
</dbReference>
<dbReference type="Gene3D" id="6.20.50.160">
    <property type="match status" value="1"/>
</dbReference>
<keyword evidence="7" id="KW-0722">Serine protease inhibitor</keyword>
<dbReference type="Gene3D" id="2.60.40.10">
    <property type="entry name" value="Immunoglobulins"/>
    <property type="match status" value="2"/>
</dbReference>
<evidence type="ECO:0000256" key="6">
    <source>
        <dbReference type="ARBA" id="ARBA00022859"/>
    </source>
</evidence>
<dbReference type="InterPro" id="IPR047565">
    <property type="entry name" value="Alpha-macroglob_thiol-ester_cl"/>
</dbReference>
<dbReference type="FunFam" id="1.50.10.20:FF:000001">
    <property type="entry name" value="CD109 isoform 1"/>
    <property type="match status" value="1"/>
</dbReference>
<evidence type="ECO:0000256" key="12">
    <source>
        <dbReference type="ARBA" id="ARBA00063781"/>
    </source>
</evidence>
<dbReference type="GO" id="GO:0002376">
    <property type="term" value="P:immune system process"/>
    <property type="evidence" value="ECO:0007669"/>
    <property type="project" value="UniProtKB-KW"/>
</dbReference>
<feature type="domain" description="Alpha-2-macroglobulin bait region" evidence="15">
    <location>
        <begin position="396"/>
        <end position="532"/>
    </location>
</feature>
<dbReference type="Gene3D" id="1.50.10.20">
    <property type="match status" value="1"/>
</dbReference>
<dbReference type="InterPro" id="IPR040839">
    <property type="entry name" value="MG4"/>
</dbReference>
<dbReference type="InterPro" id="IPR036595">
    <property type="entry name" value="A-macroglobulin_rcpt-bd_sf"/>
</dbReference>
<feature type="domain" description="Alpha-macroglobulin receptor-binding" evidence="17">
    <location>
        <begin position="1303"/>
        <end position="1394"/>
    </location>
</feature>
<dbReference type="SMART" id="SM01360">
    <property type="entry name" value="A2M"/>
    <property type="match status" value="1"/>
</dbReference>
<dbReference type="Pfam" id="PF17791">
    <property type="entry name" value="MG3"/>
    <property type="match status" value="1"/>
</dbReference>
<keyword evidence="3" id="KW-0964">Secreted</keyword>
<evidence type="ECO:0000256" key="3">
    <source>
        <dbReference type="ARBA" id="ARBA00022525"/>
    </source>
</evidence>
<dbReference type="GO" id="GO:0004867">
    <property type="term" value="F:serine-type endopeptidase inhibitor activity"/>
    <property type="evidence" value="ECO:0007669"/>
    <property type="project" value="UniProtKB-KW"/>
</dbReference>
<proteinExistence type="inferred from homology"/>
<dbReference type="Proteomes" id="UP001367676">
    <property type="component" value="Unassembled WGS sequence"/>
</dbReference>
<dbReference type="InterPro" id="IPR050473">
    <property type="entry name" value="A2M/Complement_sys"/>
</dbReference>
<evidence type="ECO:0000256" key="4">
    <source>
        <dbReference type="ARBA" id="ARBA00022690"/>
    </source>
</evidence>
<evidence type="ECO:0000256" key="13">
    <source>
        <dbReference type="ARBA" id="ARBA00078071"/>
    </source>
</evidence>
<dbReference type="SMART" id="SM01361">
    <property type="entry name" value="A2M_recep"/>
    <property type="match status" value="1"/>
</dbReference>
<keyword evidence="10" id="KW-0325">Glycoprotein</keyword>
<dbReference type="InterPro" id="IPR011626">
    <property type="entry name" value="Alpha-macroglobulin_TED"/>
</dbReference>
<evidence type="ECO:0000256" key="14">
    <source>
        <dbReference type="SAM" id="Phobius"/>
    </source>
</evidence>
<dbReference type="InterPro" id="IPR041555">
    <property type="entry name" value="MG3"/>
</dbReference>
<evidence type="ECO:0000259" key="17">
    <source>
        <dbReference type="SMART" id="SM01361"/>
    </source>
</evidence>
<keyword evidence="14" id="KW-1133">Transmembrane helix</keyword>
<protein>
    <recommendedName>
        <fullName evidence="13">TEP1-F</fullName>
    </recommendedName>
</protein>
<comment type="subunit">
    <text evidence="12">Heterodimer of a TEP1-N chain and an TEP1-C chain non-covalently linked. Forms a complex composed of TEP1-N and TEP1-C heterodimer, LRIM1 and APL1C; the interaction stabilizes TEP1-N and TEP1-C heterodimer, prevents its binding to tissues while circulating in the hemolymph and protects the thioester bond from hydrolysis. Mature TEP1 and to a lesser extent full-length TEP1 interact with SPCLIP1; the interaction is induced by microbial infection.</text>
</comment>
<dbReference type="Pfam" id="PF01835">
    <property type="entry name" value="MG2"/>
    <property type="match status" value="1"/>
</dbReference>
<dbReference type="Pfam" id="PF07677">
    <property type="entry name" value="A2M_recep"/>
    <property type="match status" value="1"/>
</dbReference>
<accession>A0AAN9TKN1</accession>
<dbReference type="PANTHER" id="PTHR11412:SF136">
    <property type="entry name" value="CD109 ANTIGEN"/>
    <property type="match status" value="1"/>
</dbReference>
<dbReference type="Pfam" id="PF17789">
    <property type="entry name" value="MG4"/>
    <property type="match status" value="1"/>
</dbReference>
<dbReference type="Gene3D" id="2.60.40.1930">
    <property type="match status" value="2"/>
</dbReference>
<evidence type="ECO:0000256" key="5">
    <source>
        <dbReference type="ARBA" id="ARBA00022729"/>
    </source>
</evidence>
<dbReference type="InterPro" id="IPR002890">
    <property type="entry name" value="MG2"/>
</dbReference>
<evidence type="ECO:0000256" key="7">
    <source>
        <dbReference type="ARBA" id="ARBA00022900"/>
    </source>
</evidence>
<dbReference type="PROSITE" id="PS00477">
    <property type="entry name" value="ALPHA_2_MACROGLOBULIN"/>
    <property type="match status" value="1"/>
</dbReference>
<evidence type="ECO:0000256" key="9">
    <source>
        <dbReference type="ARBA" id="ARBA00023157"/>
    </source>
</evidence>
<reference evidence="18 19" key="1">
    <citation type="submission" date="2024-03" db="EMBL/GenBank/DDBJ databases">
        <title>Adaptation during the transition from Ophiocordyceps entomopathogen to insect associate is accompanied by gene loss and intensified selection.</title>
        <authorList>
            <person name="Ward C.M."/>
            <person name="Onetto C.A."/>
            <person name="Borneman A.R."/>
        </authorList>
    </citation>
    <scope>NUCLEOTIDE SEQUENCE [LARGE SCALE GENOMIC DNA]</scope>
    <source>
        <strain evidence="18">AWRI1</strain>
        <tissue evidence="18">Single Adult Female</tissue>
    </source>
</reference>
<dbReference type="SUPFAM" id="SSF49410">
    <property type="entry name" value="Alpha-macroglobulin receptor domain"/>
    <property type="match status" value="1"/>
</dbReference>
<dbReference type="SUPFAM" id="SSF48239">
    <property type="entry name" value="Terpenoid cyclases/Protein prenyltransferases"/>
    <property type="match status" value="1"/>
</dbReference>
<feature type="domain" description="Alpha-2-macroglobulin" evidence="16">
    <location>
        <begin position="688"/>
        <end position="779"/>
    </location>
</feature>
<dbReference type="InterPro" id="IPR011625">
    <property type="entry name" value="A2M_N_BRD"/>
</dbReference>